<evidence type="ECO:0000313" key="2">
    <source>
        <dbReference type="WBParaSite" id="ACRNAN_scaffold1057.g19349.t1"/>
    </source>
</evidence>
<accession>A0A914CHH2</accession>
<sequence length="206" mass="23593">MEKLLTKSQYFTLCAIHAMDEETARVFASMTDDDKRELGDENAVVNVRIGELSRIPPIPFYYETAALVAARNGWLEAFHKYLSKVEQDETERVTARCVLKAIVHQNYHIANATPVENFGDEFYSEFPDGRVSPKFFASLFMPGLLRREIGRKIARDLYVTDGHNLHLYNSVANLPLLNSGLNNLECANLLDERRLRNVNLQDMRII</sequence>
<keyword evidence="1" id="KW-1185">Reference proteome</keyword>
<protein>
    <submittedName>
        <fullName evidence="2">Uncharacterized protein</fullName>
    </submittedName>
</protein>
<dbReference type="AlphaFoldDB" id="A0A914CHH2"/>
<reference evidence="2" key="1">
    <citation type="submission" date="2022-11" db="UniProtKB">
        <authorList>
            <consortium name="WormBaseParasite"/>
        </authorList>
    </citation>
    <scope>IDENTIFICATION</scope>
</reference>
<name>A0A914CHH2_9BILA</name>
<dbReference type="Proteomes" id="UP000887540">
    <property type="component" value="Unplaced"/>
</dbReference>
<proteinExistence type="predicted"/>
<dbReference type="WBParaSite" id="ACRNAN_scaffold1057.g19349.t1">
    <property type="protein sequence ID" value="ACRNAN_scaffold1057.g19349.t1"/>
    <property type="gene ID" value="ACRNAN_scaffold1057.g19349"/>
</dbReference>
<organism evidence="1 2">
    <name type="scientific">Acrobeloides nanus</name>
    <dbReference type="NCBI Taxonomy" id="290746"/>
    <lineage>
        <taxon>Eukaryota</taxon>
        <taxon>Metazoa</taxon>
        <taxon>Ecdysozoa</taxon>
        <taxon>Nematoda</taxon>
        <taxon>Chromadorea</taxon>
        <taxon>Rhabditida</taxon>
        <taxon>Tylenchina</taxon>
        <taxon>Cephalobomorpha</taxon>
        <taxon>Cephaloboidea</taxon>
        <taxon>Cephalobidae</taxon>
        <taxon>Acrobeloides</taxon>
    </lineage>
</organism>
<evidence type="ECO:0000313" key="1">
    <source>
        <dbReference type="Proteomes" id="UP000887540"/>
    </source>
</evidence>